<evidence type="ECO:0000313" key="3">
    <source>
        <dbReference type="Proteomes" id="UP000271162"/>
    </source>
</evidence>
<feature type="compositionally biased region" description="Polar residues" evidence="1">
    <location>
        <begin position="379"/>
        <end position="407"/>
    </location>
</feature>
<organism evidence="4">
    <name type="scientific">Nippostrongylus brasiliensis</name>
    <name type="common">Rat hookworm</name>
    <dbReference type="NCBI Taxonomy" id="27835"/>
    <lineage>
        <taxon>Eukaryota</taxon>
        <taxon>Metazoa</taxon>
        <taxon>Ecdysozoa</taxon>
        <taxon>Nematoda</taxon>
        <taxon>Chromadorea</taxon>
        <taxon>Rhabditida</taxon>
        <taxon>Rhabditina</taxon>
        <taxon>Rhabditomorpha</taxon>
        <taxon>Strongyloidea</taxon>
        <taxon>Heligmosomidae</taxon>
        <taxon>Nippostrongylus</taxon>
    </lineage>
</organism>
<dbReference type="Proteomes" id="UP000271162">
    <property type="component" value="Unassembled WGS sequence"/>
</dbReference>
<evidence type="ECO:0000313" key="2">
    <source>
        <dbReference type="EMBL" id="VDL78796.1"/>
    </source>
</evidence>
<feature type="region of interest" description="Disordered" evidence="1">
    <location>
        <begin position="355"/>
        <end position="447"/>
    </location>
</feature>
<feature type="compositionally biased region" description="Acidic residues" evidence="1">
    <location>
        <begin position="415"/>
        <end position="424"/>
    </location>
</feature>
<accession>A0A0N4YEQ6</accession>
<dbReference type="WBParaSite" id="NBR_0001520101-mRNA-1">
    <property type="protein sequence ID" value="NBR_0001520101-mRNA-1"/>
    <property type="gene ID" value="NBR_0001520101"/>
</dbReference>
<protein>
    <submittedName>
        <fullName evidence="4">Afadin (inferred by orthology to a human protein)</fullName>
    </submittedName>
</protein>
<dbReference type="EMBL" id="UYSL01021636">
    <property type="protein sequence ID" value="VDL78796.1"/>
    <property type="molecule type" value="Genomic_DNA"/>
</dbReference>
<dbReference type="AlphaFoldDB" id="A0A0N4YEQ6"/>
<feature type="compositionally biased region" description="Acidic residues" evidence="1">
    <location>
        <begin position="434"/>
        <end position="447"/>
    </location>
</feature>
<evidence type="ECO:0000313" key="4">
    <source>
        <dbReference type="WBParaSite" id="NBR_0001520101-mRNA-1"/>
    </source>
</evidence>
<proteinExistence type="predicted"/>
<evidence type="ECO:0000256" key="1">
    <source>
        <dbReference type="SAM" id="MobiDB-lite"/>
    </source>
</evidence>
<reference evidence="2 3" key="2">
    <citation type="submission" date="2018-11" db="EMBL/GenBank/DDBJ databases">
        <authorList>
            <consortium name="Pathogen Informatics"/>
        </authorList>
    </citation>
    <scope>NUCLEOTIDE SEQUENCE [LARGE SCALE GENOMIC DNA]</scope>
</reference>
<name>A0A0N4YEQ6_NIPBR</name>
<reference evidence="4" key="1">
    <citation type="submission" date="2016-04" db="UniProtKB">
        <authorList>
            <consortium name="WormBaseParasite"/>
        </authorList>
    </citation>
    <scope>IDENTIFICATION</scope>
</reference>
<sequence>MFGPDVFFRGLDVIWRDVNGRIAVLAKMDGYSAIPDEEYIRSLNIPQIEFNIDSVDHLQIHMLCAMLCSPKQLSGEGAVEAELVLRNASEISNYLLDFYTIARVISKGDENEIYKMKANLNQVLLHKSFSRVVTNGGDGRIYANPPDSVKDLYNRILRAGNRLRAKEEQHENKKRHESNTPEYVYNAIVACNFLLELIEAVCRQEGRTMVEWQLVQKRYEDMVHNEESEDRELMKRYQNEYNMSFPDTPLNSDVIKRWTGRNGPMKGFGMPIFKEKIAFEVQKDTGVIHVGFDDNTCLYSDEEINKARARLEGGEQPKKFERYDRKKPVERVRGNELENVIPLHERRVIRSVPNTVDSSSQFAQKVESREYQPVREPPRNQSYTGRQSQPAYASSNQTSQPQPQYIPSSAILPETESDSDTDSNDEPKDNGVYTDEEDNENEVAADL</sequence>
<keyword evidence="3" id="KW-1185">Reference proteome</keyword>
<feature type="compositionally biased region" description="Basic and acidic residues" evidence="1">
    <location>
        <begin position="366"/>
        <end position="378"/>
    </location>
</feature>
<gene>
    <name evidence="2" type="ORF">NBR_LOCUS15202</name>
</gene>